<evidence type="ECO:0000256" key="3">
    <source>
        <dbReference type="ARBA" id="ARBA00023284"/>
    </source>
</evidence>
<keyword evidence="7" id="KW-1185">Reference proteome</keyword>
<dbReference type="HOGENOM" id="CLU_733515_0_0_0"/>
<evidence type="ECO:0000256" key="4">
    <source>
        <dbReference type="SAM" id="SignalP"/>
    </source>
</evidence>
<dbReference type="GO" id="GO:0016491">
    <property type="term" value="F:oxidoreductase activity"/>
    <property type="evidence" value="ECO:0007669"/>
    <property type="project" value="InterPro"/>
</dbReference>
<organism evidence="6 7">
    <name type="scientific">Opitutus terrae (strain DSM 11246 / JCM 15787 / PB90-1)</name>
    <dbReference type="NCBI Taxonomy" id="452637"/>
    <lineage>
        <taxon>Bacteria</taxon>
        <taxon>Pseudomonadati</taxon>
        <taxon>Verrucomicrobiota</taxon>
        <taxon>Opitutia</taxon>
        <taxon>Opitutales</taxon>
        <taxon>Opitutaceae</taxon>
        <taxon>Opitutus</taxon>
    </lineage>
</organism>
<comment type="subcellular location">
    <subcellularLocation>
        <location evidence="1">Cell envelope</location>
    </subcellularLocation>
</comment>
<dbReference type="InterPro" id="IPR036249">
    <property type="entry name" value="Thioredoxin-like_sf"/>
</dbReference>
<dbReference type="CDD" id="cd02966">
    <property type="entry name" value="TlpA_like_family"/>
    <property type="match status" value="1"/>
</dbReference>
<dbReference type="GO" id="GO:0017004">
    <property type="term" value="P:cytochrome complex assembly"/>
    <property type="evidence" value="ECO:0007669"/>
    <property type="project" value="UniProtKB-KW"/>
</dbReference>
<dbReference type="Proteomes" id="UP000007013">
    <property type="component" value="Chromosome"/>
</dbReference>
<evidence type="ECO:0000256" key="2">
    <source>
        <dbReference type="ARBA" id="ARBA00022748"/>
    </source>
</evidence>
<gene>
    <name evidence="6" type="ordered locus">Oter_0137</name>
</gene>
<dbReference type="InterPro" id="IPR000866">
    <property type="entry name" value="AhpC/TSA"/>
</dbReference>
<evidence type="ECO:0000313" key="7">
    <source>
        <dbReference type="Proteomes" id="UP000007013"/>
    </source>
</evidence>
<protein>
    <submittedName>
        <fullName evidence="6">Redoxin domain protein</fullName>
    </submittedName>
</protein>
<proteinExistence type="predicted"/>
<dbReference type="Gene3D" id="3.40.30.10">
    <property type="entry name" value="Glutaredoxin"/>
    <property type="match status" value="2"/>
</dbReference>
<dbReference type="GO" id="GO:0030313">
    <property type="term" value="C:cell envelope"/>
    <property type="evidence" value="ECO:0007669"/>
    <property type="project" value="UniProtKB-SubCell"/>
</dbReference>
<keyword evidence="3" id="KW-0676">Redox-active center</keyword>
<dbReference type="InterPro" id="IPR013766">
    <property type="entry name" value="Thioredoxin_domain"/>
</dbReference>
<dbReference type="PROSITE" id="PS00194">
    <property type="entry name" value="THIOREDOXIN_1"/>
    <property type="match status" value="1"/>
</dbReference>
<dbReference type="InterPro" id="IPR047262">
    <property type="entry name" value="PRX-like1"/>
</dbReference>
<dbReference type="Pfam" id="PF08534">
    <property type="entry name" value="Redoxin"/>
    <property type="match status" value="1"/>
</dbReference>
<dbReference type="CDD" id="cd02969">
    <property type="entry name" value="PRX_like1"/>
    <property type="match status" value="1"/>
</dbReference>
<dbReference type="InterPro" id="IPR013740">
    <property type="entry name" value="Redoxin"/>
</dbReference>
<evidence type="ECO:0000313" key="6">
    <source>
        <dbReference type="EMBL" id="ACB73428.1"/>
    </source>
</evidence>
<dbReference type="PROSITE" id="PS51352">
    <property type="entry name" value="THIOREDOXIN_2"/>
    <property type="match status" value="2"/>
</dbReference>
<keyword evidence="2" id="KW-0201">Cytochrome c-type biogenesis</keyword>
<name>B1ZN59_OPITP</name>
<accession>B1ZN59</accession>
<dbReference type="AlphaFoldDB" id="B1ZN59"/>
<evidence type="ECO:0000256" key="1">
    <source>
        <dbReference type="ARBA" id="ARBA00004196"/>
    </source>
</evidence>
<dbReference type="OrthoDB" id="7185309at2"/>
<dbReference type="RefSeq" id="WP_012372966.1">
    <property type="nucleotide sequence ID" value="NC_010571.1"/>
</dbReference>
<dbReference type="eggNOG" id="COG1225">
    <property type="taxonomic scope" value="Bacteria"/>
</dbReference>
<dbReference type="STRING" id="452637.Oter_0137"/>
<dbReference type="InterPro" id="IPR017937">
    <property type="entry name" value="Thioredoxin_CS"/>
</dbReference>
<dbReference type="KEGG" id="ote:Oter_0137"/>
<dbReference type="Pfam" id="PF00578">
    <property type="entry name" value="AhpC-TSA"/>
    <property type="match status" value="1"/>
</dbReference>
<dbReference type="eggNOG" id="COG0526">
    <property type="taxonomic scope" value="Bacteria"/>
</dbReference>
<feature type="chain" id="PRO_5002774255" evidence="4">
    <location>
        <begin position="21"/>
        <end position="377"/>
    </location>
</feature>
<dbReference type="EMBL" id="CP001032">
    <property type="protein sequence ID" value="ACB73428.1"/>
    <property type="molecule type" value="Genomic_DNA"/>
</dbReference>
<dbReference type="PANTHER" id="PTHR43640:SF1">
    <property type="entry name" value="THIOREDOXIN-DEPENDENT PEROXIREDOXIN"/>
    <property type="match status" value="1"/>
</dbReference>
<dbReference type="GO" id="GO:0016209">
    <property type="term" value="F:antioxidant activity"/>
    <property type="evidence" value="ECO:0007669"/>
    <property type="project" value="InterPro"/>
</dbReference>
<feature type="domain" description="Thioredoxin" evidence="5">
    <location>
        <begin position="26"/>
        <end position="189"/>
    </location>
</feature>
<sequence>MRHFCSLLLAFTLTASLALAADRTPLAIGSDLPDFKLRGVDDRDYTPRDFADAKVLVVIFTSNHCPTAQLYEHRIKQIVDDYRPRNVAFVAINPNHADAVRLDEMAWTDLDDTHEAMKIRARDHAFNFPYLDDGETQAVAEKFGAVATPHVFIFDQARKLRFQGRVDDSEREGLVKQRTTRDAIDALLADREPSVKTTKVFGCSIKWKEKAEDNRRWREKVAKEPVELTRADAAALRELRANKGTGKVRMINVWATWCGPCVSEFPELVEHNLRFRSREFELVTLAAEFPDIEPKVLKFLQKQQASTRNLIFGTTDKYALMEALDPEWNGALPHTLLIDPEGKVIYRETGAIDFLALRRTLLKALDAISPWPATGGQ</sequence>
<dbReference type="PANTHER" id="PTHR43640">
    <property type="entry name" value="OS07G0260300 PROTEIN"/>
    <property type="match status" value="1"/>
</dbReference>
<keyword evidence="4" id="KW-0732">Signal</keyword>
<feature type="domain" description="Thioredoxin" evidence="5">
    <location>
        <begin position="217"/>
        <end position="367"/>
    </location>
</feature>
<reference evidence="6 7" key="1">
    <citation type="journal article" date="2011" name="J. Bacteriol.">
        <title>Genome sequence of the verrucomicrobium Opitutus terrae PB90-1, an abundant inhabitant of rice paddy soil ecosystems.</title>
        <authorList>
            <person name="van Passel M.W."/>
            <person name="Kant R."/>
            <person name="Palva A."/>
            <person name="Copeland A."/>
            <person name="Lucas S."/>
            <person name="Lapidus A."/>
            <person name="Glavina del Rio T."/>
            <person name="Pitluck S."/>
            <person name="Goltsman E."/>
            <person name="Clum A."/>
            <person name="Sun H."/>
            <person name="Schmutz J."/>
            <person name="Larimer F.W."/>
            <person name="Land M.L."/>
            <person name="Hauser L."/>
            <person name="Kyrpides N."/>
            <person name="Mikhailova N."/>
            <person name="Richardson P.P."/>
            <person name="Janssen P.H."/>
            <person name="de Vos W.M."/>
            <person name="Smidt H."/>
        </authorList>
    </citation>
    <scope>NUCLEOTIDE SEQUENCE [LARGE SCALE GENOMIC DNA]</scope>
    <source>
        <strain evidence="7">DSM 11246 / JCM 15787 / PB90-1</strain>
    </source>
</reference>
<evidence type="ECO:0000259" key="5">
    <source>
        <dbReference type="PROSITE" id="PS51352"/>
    </source>
</evidence>
<dbReference type="SUPFAM" id="SSF52833">
    <property type="entry name" value="Thioredoxin-like"/>
    <property type="match status" value="2"/>
</dbReference>
<feature type="signal peptide" evidence="4">
    <location>
        <begin position="1"/>
        <end position="20"/>
    </location>
</feature>